<dbReference type="SMART" id="SM01001">
    <property type="entry name" value="AIRC"/>
    <property type="match status" value="1"/>
</dbReference>
<feature type="binding site" evidence="3 5">
    <location>
        <position position="16"/>
    </location>
    <ligand>
        <name>substrate</name>
    </ligand>
</feature>
<dbReference type="InterPro" id="IPR033747">
    <property type="entry name" value="PurE_ClassI"/>
</dbReference>
<proteinExistence type="inferred from homology"/>
<dbReference type="GO" id="GO:0006189">
    <property type="term" value="P:'de novo' IMP biosynthetic process"/>
    <property type="evidence" value="ECO:0007669"/>
    <property type="project" value="UniProtKB-UniRule"/>
</dbReference>
<dbReference type="NCBIfam" id="TIGR01162">
    <property type="entry name" value="purE"/>
    <property type="match status" value="1"/>
</dbReference>
<dbReference type="GO" id="GO:0034023">
    <property type="term" value="F:5-(carboxyamino)imidazole ribonucleotide mutase activity"/>
    <property type="evidence" value="ECO:0007669"/>
    <property type="project" value="UniProtKB-UniRule"/>
</dbReference>
<comment type="catalytic activity">
    <reaction evidence="3 4">
        <text>5-carboxyamino-1-(5-phospho-D-ribosyl)imidazole + H(+) = 5-amino-1-(5-phospho-D-ribosyl)imidazole-4-carboxylate</text>
        <dbReference type="Rhea" id="RHEA:13193"/>
        <dbReference type="ChEBI" id="CHEBI:15378"/>
        <dbReference type="ChEBI" id="CHEBI:58730"/>
        <dbReference type="ChEBI" id="CHEBI:77657"/>
        <dbReference type="EC" id="5.4.99.18"/>
    </reaction>
</comment>
<keyword evidence="2 3" id="KW-0413">Isomerase</keyword>
<evidence type="ECO:0000256" key="5">
    <source>
        <dbReference type="PIRSR" id="PIRSR001338-1"/>
    </source>
</evidence>
<comment type="pathway">
    <text evidence="3 4">Purine metabolism; IMP biosynthesis via de novo pathway; 5-amino-1-(5-phospho-D-ribosyl)imidazole-4-carboxylate from 5-amino-1-(5-phospho-D-ribosyl)imidazole (N5-CAIR route): step 2/2.</text>
</comment>
<dbReference type="GO" id="GO:0016829">
    <property type="term" value="F:lyase activity"/>
    <property type="evidence" value="ECO:0007669"/>
    <property type="project" value="UniProtKB-KW"/>
</dbReference>
<dbReference type="SUPFAM" id="SSF52255">
    <property type="entry name" value="N5-CAIR mutase (phosphoribosylaminoimidazole carboxylase, PurE)"/>
    <property type="match status" value="1"/>
</dbReference>
<gene>
    <name evidence="3 7" type="primary">purE</name>
    <name evidence="7" type="ORF">ENL39_02095</name>
</gene>
<name>A0A7V5LYL4_UNCAE</name>
<evidence type="ECO:0000256" key="1">
    <source>
        <dbReference type="ARBA" id="ARBA00022755"/>
    </source>
</evidence>
<comment type="similarity">
    <text evidence="3">Belongs to the AIR carboxylase family. Class I subfamily.</text>
</comment>
<evidence type="ECO:0000256" key="3">
    <source>
        <dbReference type="HAMAP-Rule" id="MF_01929"/>
    </source>
</evidence>
<accession>A0A7V5LYL4</accession>
<evidence type="ECO:0000256" key="4">
    <source>
        <dbReference type="PIRNR" id="PIRNR001338"/>
    </source>
</evidence>
<protein>
    <recommendedName>
        <fullName evidence="3 4">N5-carboxyaminoimidazole ribonucleotide mutase</fullName>
        <shortName evidence="3 4">N5-CAIR mutase</shortName>
        <ecNumber evidence="3 4">5.4.99.18</ecNumber>
    </recommendedName>
    <alternativeName>
        <fullName evidence="3">5-(carboxyamino)imidazole ribonucleotide mutase</fullName>
    </alternativeName>
</protein>
<dbReference type="InterPro" id="IPR024694">
    <property type="entry name" value="PurE_prokaryotes"/>
</dbReference>
<evidence type="ECO:0000259" key="6">
    <source>
        <dbReference type="SMART" id="SM01001"/>
    </source>
</evidence>
<dbReference type="HAMAP" id="MF_01929">
    <property type="entry name" value="PurE_classI"/>
    <property type="match status" value="1"/>
</dbReference>
<dbReference type="PIRSF" id="PIRSF001338">
    <property type="entry name" value="AIR_carboxylase"/>
    <property type="match status" value="1"/>
</dbReference>
<dbReference type="PANTHER" id="PTHR23046">
    <property type="entry name" value="PHOSPHORIBOSYLAMINOIMIDAZOLE CARBOXYLASE CATALYTIC SUBUNIT"/>
    <property type="match status" value="1"/>
</dbReference>
<dbReference type="PANTHER" id="PTHR23046:SF2">
    <property type="entry name" value="PHOSPHORIBOSYLAMINOIMIDAZOLE CARBOXYLASE"/>
    <property type="match status" value="1"/>
</dbReference>
<evidence type="ECO:0000313" key="7">
    <source>
        <dbReference type="EMBL" id="HHF98262.1"/>
    </source>
</evidence>
<dbReference type="Pfam" id="PF00731">
    <property type="entry name" value="AIRC"/>
    <property type="match status" value="1"/>
</dbReference>
<dbReference type="Proteomes" id="UP000886070">
    <property type="component" value="Unassembled WGS sequence"/>
</dbReference>
<organism evidence="7">
    <name type="scientific">Aerophobetes bacterium</name>
    <dbReference type="NCBI Taxonomy" id="2030807"/>
    <lineage>
        <taxon>Bacteria</taxon>
        <taxon>Candidatus Aerophobota</taxon>
    </lineage>
</organism>
<dbReference type="AlphaFoldDB" id="A0A7V5LYL4"/>
<feature type="binding site" evidence="3 5">
    <location>
        <position position="13"/>
    </location>
    <ligand>
        <name>substrate</name>
    </ligand>
</feature>
<comment type="function">
    <text evidence="3 4">Catalyzes the conversion of N5-carboxyaminoimidazole ribonucleotide (N5-CAIR) to 4-carboxy-5-aminoimidazole ribonucleotide (CAIR).</text>
</comment>
<dbReference type="EC" id="5.4.99.18" evidence="3 4"/>
<dbReference type="UniPathway" id="UPA00074">
    <property type="reaction ID" value="UER00943"/>
</dbReference>
<reference evidence="7" key="1">
    <citation type="journal article" date="2020" name="mSystems">
        <title>Genome- and Community-Level Interaction Insights into Carbon Utilization and Element Cycling Functions of Hydrothermarchaeota in Hydrothermal Sediment.</title>
        <authorList>
            <person name="Zhou Z."/>
            <person name="Liu Y."/>
            <person name="Xu W."/>
            <person name="Pan J."/>
            <person name="Luo Z.H."/>
            <person name="Li M."/>
        </authorList>
    </citation>
    <scope>NUCLEOTIDE SEQUENCE [LARGE SCALE GENOMIC DNA]</scope>
    <source>
        <strain evidence="7">HyVt-92</strain>
    </source>
</reference>
<feature type="binding site" evidence="3 5">
    <location>
        <position position="43"/>
    </location>
    <ligand>
        <name>substrate</name>
    </ligand>
</feature>
<dbReference type="Gene3D" id="3.40.50.1970">
    <property type="match status" value="1"/>
</dbReference>
<keyword evidence="7" id="KW-0456">Lyase</keyword>
<dbReference type="InterPro" id="IPR000031">
    <property type="entry name" value="PurE_dom"/>
</dbReference>
<dbReference type="EMBL" id="DRTT01000064">
    <property type="protein sequence ID" value="HHF98262.1"/>
    <property type="molecule type" value="Genomic_DNA"/>
</dbReference>
<keyword evidence="1 3" id="KW-0658">Purine biosynthesis</keyword>
<sequence length="170" mass="18404">MEKGPLVSVVMGSKSDFSIMQKCMEALDKFGIEYEVRVLSAHRTPEKTAAFAKELEKRGVKVVIAGAGGAAHLAGTIASYTTLPVIGVPLPTSHLKGIDALYSTVQMPPGVPVACMALGEWGASNAAIFTLQILSLLDDFFKEKLKDYKKELSSQEVKRDEKDKNFNKGN</sequence>
<evidence type="ECO:0000256" key="2">
    <source>
        <dbReference type="ARBA" id="ARBA00023235"/>
    </source>
</evidence>
<comment type="caution">
    <text evidence="7">The sequence shown here is derived from an EMBL/GenBank/DDBJ whole genome shotgun (WGS) entry which is preliminary data.</text>
</comment>
<feature type="domain" description="PurE" evidence="6">
    <location>
        <begin position="5"/>
        <end position="156"/>
    </location>
</feature>